<dbReference type="KEGG" id="amv:ACMV_P3_00530"/>
<dbReference type="SUPFAM" id="SSF55298">
    <property type="entry name" value="YjgF-like"/>
    <property type="match status" value="1"/>
</dbReference>
<dbReference type="HOGENOM" id="CLU_1092497_0_0_5"/>
<proteinExistence type="predicted"/>
<name>F0J7Y5_ACIMA</name>
<keyword evidence="1" id="KW-0614">Plasmid</keyword>
<dbReference type="EMBL" id="AP012038">
    <property type="protein sequence ID" value="BAJ83202.1"/>
    <property type="molecule type" value="Genomic_DNA"/>
</dbReference>
<dbReference type="AlphaFoldDB" id="F0J7Y5"/>
<evidence type="ECO:0000313" key="2">
    <source>
        <dbReference type="Proteomes" id="UP000007100"/>
    </source>
</evidence>
<dbReference type="Gene3D" id="3.30.1330.40">
    <property type="entry name" value="RutC-like"/>
    <property type="match status" value="1"/>
</dbReference>
<dbReference type="Proteomes" id="UP000007100">
    <property type="component" value="Plasmid pACMV3"/>
</dbReference>
<dbReference type="InterPro" id="IPR035959">
    <property type="entry name" value="RutC-like_sf"/>
</dbReference>
<evidence type="ECO:0000313" key="1">
    <source>
        <dbReference type="EMBL" id="BAJ83202.1"/>
    </source>
</evidence>
<reference evidence="1 2" key="1">
    <citation type="submission" date="2010-12" db="EMBL/GenBank/DDBJ databases">
        <title>Whole genome sequence of Acidiphilium multivorum AIU301.</title>
        <authorList>
            <person name="Narita-Yamada S."/>
            <person name="Nakamura S."/>
            <person name="Ito N."/>
            <person name="Takarada H."/>
            <person name="Katano Y."/>
            <person name="Nakazawa H."/>
            <person name="Hosoyama A."/>
            <person name="Yamada R."/>
            <person name="Fujita N."/>
        </authorList>
    </citation>
    <scope>NUCLEOTIDE SEQUENCE [LARGE SCALE GENOMIC DNA]</scope>
    <source>
        <strain evidence="2">DSM 11245 / JCM 8867 / AIU301</strain>
        <plasmid evidence="1 2">pACMV3</plasmid>
    </source>
</reference>
<gene>
    <name evidence="1" type="ordered locus">ACMV_P3_00530</name>
</gene>
<keyword evidence="2" id="KW-1185">Reference proteome</keyword>
<geneLocation type="plasmid" evidence="1 2">
    <name>pACMV3</name>
</geneLocation>
<organism evidence="1 2">
    <name type="scientific">Acidiphilium multivorum (strain DSM 11245 / JCM 8867 / NBRC 100883 / AIU 301)</name>
    <dbReference type="NCBI Taxonomy" id="926570"/>
    <lineage>
        <taxon>Bacteria</taxon>
        <taxon>Pseudomonadati</taxon>
        <taxon>Pseudomonadota</taxon>
        <taxon>Alphaproteobacteria</taxon>
        <taxon>Acetobacterales</taxon>
        <taxon>Acidocellaceae</taxon>
        <taxon>Acidiphilium</taxon>
    </lineage>
</organism>
<dbReference type="RefSeq" id="WP_013635131.1">
    <property type="nucleotide sequence ID" value="NC_015179.1"/>
</dbReference>
<accession>F0J7Y5</accession>
<protein>
    <submittedName>
        <fullName evidence="1">Uncharacterized protein</fullName>
    </submittedName>
</protein>
<sequence>MASAHGVSCHSFRTNSGDTEHYIAIATPAQLSLARQIDALGQRYAAVRQTLRLPPDSAVFRRLYVSDALNQAAMVRDSSLYREPLDSPVAVSMVQQPLLSGAKVAMLAYHVDSATPLCKARAPSCDLLLHRGDLRHLWSTQLCTSTTAAPNSAAEQPRDIFKRLIGAVQAQGGTLADNCVRSWIYVKDMDVFYQDMVAARTVLVQQHGLTRDTHYLPSTGIEDACGHQCDVVLMDTYSISIIGLATEQVSYECL</sequence>